<dbReference type="Proteomes" id="UP000236161">
    <property type="component" value="Unassembled WGS sequence"/>
</dbReference>
<evidence type="ECO:0000313" key="2">
    <source>
        <dbReference type="EMBL" id="PKA50382.1"/>
    </source>
</evidence>
<evidence type="ECO:0000259" key="1">
    <source>
        <dbReference type="Pfam" id="PF03478"/>
    </source>
</evidence>
<organism evidence="2 3">
    <name type="scientific">Apostasia shenzhenica</name>
    <dbReference type="NCBI Taxonomy" id="1088818"/>
    <lineage>
        <taxon>Eukaryota</taxon>
        <taxon>Viridiplantae</taxon>
        <taxon>Streptophyta</taxon>
        <taxon>Embryophyta</taxon>
        <taxon>Tracheophyta</taxon>
        <taxon>Spermatophyta</taxon>
        <taxon>Magnoliopsida</taxon>
        <taxon>Liliopsida</taxon>
        <taxon>Asparagales</taxon>
        <taxon>Orchidaceae</taxon>
        <taxon>Apostasioideae</taxon>
        <taxon>Apostasia</taxon>
    </lineage>
</organism>
<feature type="domain" description="KIB1-4 beta-propeller" evidence="1">
    <location>
        <begin position="80"/>
        <end position="187"/>
    </location>
</feature>
<dbReference type="AlphaFoldDB" id="A0A2I0A4B5"/>
<reference evidence="2 3" key="1">
    <citation type="journal article" date="2017" name="Nature">
        <title>The Apostasia genome and the evolution of orchids.</title>
        <authorList>
            <person name="Zhang G.Q."/>
            <person name="Liu K.W."/>
            <person name="Li Z."/>
            <person name="Lohaus R."/>
            <person name="Hsiao Y.Y."/>
            <person name="Niu S.C."/>
            <person name="Wang J.Y."/>
            <person name="Lin Y.C."/>
            <person name="Xu Q."/>
            <person name="Chen L.J."/>
            <person name="Yoshida K."/>
            <person name="Fujiwara S."/>
            <person name="Wang Z.W."/>
            <person name="Zhang Y.Q."/>
            <person name="Mitsuda N."/>
            <person name="Wang M."/>
            <person name="Liu G.H."/>
            <person name="Pecoraro L."/>
            <person name="Huang H.X."/>
            <person name="Xiao X.J."/>
            <person name="Lin M."/>
            <person name="Wu X.Y."/>
            <person name="Wu W.L."/>
            <person name="Chen Y.Y."/>
            <person name="Chang S.B."/>
            <person name="Sakamoto S."/>
            <person name="Ohme-Takagi M."/>
            <person name="Yagi M."/>
            <person name="Zeng S.J."/>
            <person name="Shen C.Y."/>
            <person name="Yeh C.M."/>
            <person name="Luo Y.B."/>
            <person name="Tsai W.C."/>
            <person name="Van de Peer Y."/>
            <person name="Liu Z.J."/>
        </authorList>
    </citation>
    <scope>NUCLEOTIDE SEQUENCE [LARGE SCALE GENOMIC DNA]</scope>
    <source>
        <strain evidence="3">cv. Shenzhen</strain>
        <tissue evidence="2">Stem</tissue>
    </source>
</reference>
<dbReference type="OrthoDB" id="275278at2759"/>
<proteinExistence type="predicted"/>
<protein>
    <recommendedName>
        <fullName evidence="1">KIB1-4 beta-propeller domain-containing protein</fullName>
    </recommendedName>
</protein>
<evidence type="ECO:0000313" key="3">
    <source>
        <dbReference type="Proteomes" id="UP000236161"/>
    </source>
</evidence>
<name>A0A2I0A4B5_9ASPA</name>
<keyword evidence="3" id="KW-1185">Reference proteome</keyword>
<dbReference type="Pfam" id="PF03478">
    <property type="entry name" value="Beta-prop_KIB1-4"/>
    <property type="match status" value="1"/>
</dbReference>
<sequence length="514" mass="58069">MRSWEPPTHGYSQLISRQIACLPSTLLPAHSFGFLLRKTRSSFTLSESRRYRGPLPRPTTSSLSSVARILPLLRRSHSPDQEIARGLIFALLNCENQLVESTSKDELWLVTLKHNTVTWYNRKIEFPEYMIFKFNERGLSWEKVETMGDEALLIGKSSVNIVSTSKIPSLKRNCIYNCWIPYSFEEDEWFHGYDYEEGEEMKSYQLPKILVINGNSDEKDEPIWIVPQLNLGARDARYEASTRLTHMIPCYNAQTHMPSEIINCGIEIYLDQNPSPPSLLHVAVAIAGSRRYKLLLRFFFPPAPPPLPPPYLCRRPCTRTAESFRRNISELGCFFVKTPMVGRRPKFIGAQFHCVYSKVSMPMEASWHDVIRGYCQSIESCSSRIVVAASLPDSSPVPAKDESMLLKGVTGHSANLGKQKTKTDTLDNRVMLIDGTALLDVLEFVPSHVAVVFDHDDKQMRLPKECRDCGVALESGIELHVAMPSHEVEEKPGLQISNDIIRGHGGGNEVDCGL</sequence>
<dbReference type="InterPro" id="IPR005174">
    <property type="entry name" value="KIB1-4_b-propeller"/>
</dbReference>
<gene>
    <name evidence="2" type="ORF">AXF42_Ash013471</name>
</gene>
<accession>A0A2I0A4B5</accession>
<dbReference type="EMBL" id="KZ452026">
    <property type="protein sequence ID" value="PKA50382.1"/>
    <property type="molecule type" value="Genomic_DNA"/>
</dbReference>